<sequence>MSSKNIYLSNRSTLMNAFQVLVNCYKKTDVKNDRCPGCKFTFTFIIRQAELLVFVKTIDFSAHERLKPSRYLPPAASIV</sequence>
<organism evidence="1 2">
    <name type="scientific">Xenopus laevis</name>
    <name type="common">African clawed frog</name>
    <dbReference type="NCBI Taxonomy" id="8355"/>
    <lineage>
        <taxon>Eukaryota</taxon>
        <taxon>Metazoa</taxon>
        <taxon>Chordata</taxon>
        <taxon>Craniata</taxon>
        <taxon>Vertebrata</taxon>
        <taxon>Euteleostomi</taxon>
        <taxon>Amphibia</taxon>
        <taxon>Batrachia</taxon>
        <taxon>Anura</taxon>
        <taxon>Pipoidea</taxon>
        <taxon>Pipidae</taxon>
        <taxon>Xenopodinae</taxon>
        <taxon>Xenopus</taxon>
        <taxon>Xenopus</taxon>
    </lineage>
</organism>
<name>A0A974DSX9_XENLA</name>
<dbReference type="AlphaFoldDB" id="A0A974DSX9"/>
<dbReference type="EMBL" id="CM004467">
    <property type="protein sequence ID" value="OCT97524.1"/>
    <property type="molecule type" value="Genomic_DNA"/>
</dbReference>
<evidence type="ECO:0000313" key="1">
    <source>
        <dbReference type="EMBL" id="OCT97524.1"/>
    </source>
</evidence>
<protein>
    <submittedName>
        <fullName evidence="1">Uncharacterized protein</fullName>
    </submittedName>
</protein>
<reference evidence="2" key="1">
    <citation type="journal article" date="2016" name="Nature">
        <title>Genome evolution in the allotetraploid frog Xenopus laevis.</title>
        <authorList>
            <person name="Session A.M."/>
            <person name="Uno Y."/>
            <person name="Kwon T."/>
            <person name="Chapman J.A."/>
            <person name="Toyoda A."/>
            <person name="Takahashi S."/>
            <person name="Fukui A."/>
            <person name="Hikosaka A."/>
            <person name="Suzuki A."/>
            <person name="Kondo M."/>
            <person name="van Heeringen S.J."/>
            <person name="Quigley I."/>
            <person name="Heinz S."/>
            <person name="Ogino H."/>
            <person name="Ochi H."/>
            <person name="Hellsten U."/>
            <person name="Lyons J.B."/>
            <person name="Simakov O."/>
            <person name="Putnam N."/>
            <person name="Stites J."/>
            <person name="Kuroki Y."/>
            <person name="Tanaka T."/>
            <person name="Michiue T."/>
            <person name="Watanabe M."/>
            <person name="Bogdanovic O."/>
            <person name="Lister R."/>
            <person name="Georgiou G."/>
            <person name="Paranjpe S.S."/>
            <person name="van Kruijsbergen I."/>
            <person name="Shu S."/>
            <person name="Carlson J."/>
            <person name="Kinoshita T."/>
            <person name="Ohta Y."/>
            <person name="Mawaribuchi S."/>
            <person name="Jenkins J."/>
            <person name="Grimwood J."/>
            <person name="Schmutz J."/>
            <person name="Mitros T."/>
            <person name="Mozaffari S.V."/>
            <person name="Suzuki Y."/>
            <person name="Haramoto Y."/>
            <person name="Yamamoto T.S."/>
            <person name="Takagi C."/>
            <person name="Heald R."/>
            <person name="Miller K."/>
            <person name="Haudenschild C."/>
            <person name="Kitzman J."/>
            <person name="Nakayama T."/>
            <person name="Izutsu Y."/>
            <person name="Robert J."/>
            <person name="Fortriede J."/>
            <person name="Burns K."/>
            <person name="Lotay V."/>
            <person name="Karimi K."/>
            <person name="Yasuoka Y."/>
            <person name="Dichmann D.S."/>
            <person name="Flajnik M.F."/>
            <person name="Houston D.W."/>
            <person name="Shendure J."/>
            <person name="DuPasquier L."/>
            <person name="Vize P.D."/>
            <person name="Zorn A.M."/>
            <person name="Ito M."/>
            <person name="Marcotte E.M."/>
            <person name="Wallingford J.B."/>
            <person name="Ito Y."/>
            <person name="Asashima M."/>
            <person name="Ueno N."/>
            <person name="Matsuda Y."/>
            <person name="Veenstra G.J."/>
            <person name="Fujiyama A."/>
            <person name="Harland R.M."/>
            <person name="Taira M."/>
            <person name="Rokhsar D.S."/>
        </authorList>
    </citation>
    <scope>NUCLEOTIDE SEQUENCE [LARGE SCALE GENOMIC DNA]</scope>
    <source>
        <strain evidence="2">J</strain>
    </source>
</reference>
<accession>A0A974DSX9</accession>
<dbReference type="Proteomes" id="UP000694892">
    <property type="component" value="Chromosome 1S"/>
</dbReference>
<evidence type="ECO:0000313" key="2">
    <source>
        <dbReference type="Proteomes" id="UP000694892"/>
    </source>
</evidence>
<gene>
    <name evidence="1" type="ORF">XELAEV_18009752mg</name>
</gene>
<proteinExistence type="predicted"/>